<dbReference type="EC" id="2.7.7.65" evidence="2"/>
<dbReference type="SMART" id="SM00267">
    <property type="entry name" value="GGDEF"/>
    <property type="match status" value="1"/>
</dbReference>
<dbReference type="InterPro" id="IPR043128">
    <property type="entry name" value="Rev_trsase/Diguanyl_cyclase"/>
</dbReference>
<dbReference type="InterPro" id="IPR003018">
    <property type="entry name" value="GAF"/>
</dbReference>
<dbReference type="PROSITE" id="PS50887">
    <property type="entry name" value="GGDEF"/>
    <property type="match status" value="1"/>
</dbReference>
<dbReference type="InterPro" id="IPR000160">
    <property type="entry name" value="GGDEF_dom"/>
</dbReference>
<proteinExistence type="predicted"/>
<comment type="cofactor">
    <cofactor evidence="1">
        <name>Mg(2+)</name>
        <dbReference type="ChEBI" id="CHEBI:18420"/>
    </cofactor>
</comment>
<evidence type="ECO:0000256" key="4">
    <source>
        <dbReference type="SAM" id="Coils"/>
    </source>
</evidence>
<dbReference type="InterPro" id="IPR050469">
    <property type="entry name" value="Diguanylate_Cyclase"/>
</dbReference>
<dbReference type="PANTHER" id="PTHR45138">
    <property type="entry name" value="REGULATORY COMPONENTS OF SENSORY TRANSDUCTION SYSTEM"/>
    <property type="match status" value="1"/>
</dbReference>
<dbReference type="KEGG" id="tgr:Tgr7_3042"/>
<evidence type="ECO:0000259" key="5">
    <source>
        <dbReference type="PROSITE" id="PS50887"/>
    </source>
</evidence>
<protein>
    <recommendedName>
        <fullName evidence="2">diguanylate cyclase</fullName>
        <ecNumber evidence="2">2.7.7.65</ecNumber>
    </recommendedName>
</protein>
<feature type="coiled-coil region" evidence="4">
    <location>
        <begin position="193"/>
        <end position="220"/>
    </location>
</feature>
<keyword evidence="4" id="KW-0175">Coiled coil</keyword>
<gene>
    <name evidence="6" type="ordered locus">Tgr7_3042</name>
</gene>
<dbReference type="OrthoDB" id="9773156at2"/>
<sequence>MDNATLVEAYRDTQQRLLGLMECLSALQDLSSLDLNTPDLGELLKAALRALLENQGMERCSVFLNEGGVLVNAAGMDWSDLMGADVGSRESSIACLRVGEGIMGLAVASGEIQCCSDCGGDDRFAELGNEVPVGSLVCLPIRQGDEVLGVLNVSHPEPHFFNQDRERLLRLFSVYLGQSVTYWRHTHQMEAVIRERTAELRQALDQAQELRERYEALAVVDDLTGLNNRRFFFPEAQAALSRTRRHGQPFAVLALDLDHFKRVNDDHGHAWGDRVLQDVGAALKSMLREGDILARFGGEEFMFALPGTDLEGAMSLAQRIRARLAKLSWNVGDRCLLVTASMGVSGLGEDEAAEGSSHEILDRLVAQADEALYGSKHAGRDRVTVGTQ</sequence>
<dbReference type="SUPFAM" id="SSF55781">
    <property type="entry name" value="GAF domain-like"/>
    <property type="match status" value="1"/>
</dbReference>
<organism evidence="6 7">
    <name type="scientific">Thioalkalivibrio sulfidiphilus (strain HL-EbGR7)</name>
    <dbReference type="NCBI Taxonomy" id="396588"/>
    <lineage>
        <taxon>Bacteria</taxon>
        <taxon>Pseudomonadati</taxon>
        <taxon>Pseudomonadota</taxon>
        <taxon>Gammaproteobacteria</taxon>
        <taxon>Chromatiales</taxon>
        <taxon>Ectothiorhodospiraceae</taxon>
        <taxon>Thioalkalivibrio</taxon>
    </lineage>
</organism>
<evidence type="ECO:0000256" key="3">
    <source>
        <dbReference type="ARBA" id="ARBA00034247"/>
    </source>
</evidence>
<dbReference type="Gene3D" id="3.30.70.270">
    <property type="match status" value="1"/>
</dbReference>
<dbReference type="Gene3D" id="3.30.450.40">
    <property type="match status" value="1"/>
</dbReference>
<dbReference type="eggNOG" id="COG3706">
    <property type="taxonomic scope" value="Bacteria"/>
</dbReference>
<dbReference type="PANTHER" id="PTHR45138:SF9">
    <property type="entry name" value="DIGUANYLATE CYCLASE DGCM-RELATED"/>
    <property type="match status" value="1"/>
</dbReference>
<keyword evidence="7" id="KW-1185">Reference proteome</keyword>
<dbReference type="EMBL" id="CP001339">
    <property type="protein sequence ID" value="ACL74111.1"/>
    <property type="molecule type" value="Genomic_DNA"/>
</dbReference>
<name>B8GPW4_THISH</name>
<dbReference type="FunFam" id="3.30.70.270:FF:000001">
    <property type="entry name" value="Diguanylate cyclase domain protein"/>
    <property type="match status" value="1"/>
</dbReference>
<dbReference type="Pfam" id="PF00990">
    <property type="entry name" value="GGDEF"/>
    <property type="match status" value="1"/>
</dbReference>
<evidence type="ECO:0000313" key="6">
    <source>
        <dbReference type="EMBL" id="ACL74111.1"/>
    </source>
</evidence>
<comment type="catalytic activity">
    <reaction evidence="3">
        <text>2 GTP = 3',3'-c-di-GMP + 2 diphosphate</text>
        <dbReference type="Rhea" id="RHEA:24898"/>
        <dbReference type="ChEBI" id="CHEBI:33019"/>
        <dbReference type="ChEBI" id="CHEBI:37565"/>
        <dbReference type="ChEBI" id="CHEBI:58805"/>
        <dbReference type="EC" id="2.7.7.65"/>
    </reaction>
</comment>
<reference evidence="6 7" key="1">
    <citation type="journal article" date="2011" name="Stand. Genomic Sci.">
        <title>Complete genome sequence of 'Thioalkalivibrio sulfidophilus' HL-EbGr7.</title>
        <authorList>
            <person name="Muyzer G."/>
            <person name="Sorokin D.Y."/>
            <person name="Mavromatis K."/>
            <person name="Lapidus A."/>
            <person name="Clum A."/>
            <person name="Ivanova N."/>
            <person name="Pati A."/>
            <person name="d'Haeseleer P."/>
            <person name="Woyke T."/>
            <person name="Kyrpides N.C."/>
        </authorList>
    </citation>
    <scope>NUCLEOTIDE SEQUENCE [LARGE SCALE GENOMIC DNA]</scope>
    <source>
        <strain evidence="6 7">HL-EbGR7</strain>
    </source>
</reference>
<evidence type="ECO:0000313" key="7">
    <source>
        <dbReference type="Proteomes" id="UP000002383"/>
    </source>
</evidence>
<feature type="domain" description="GGDEF" evidence="5">
    <location>
        <begin position="248"/>
        <end position="388"/>
    </location>
</feature>
<dbReference type="eggNOG" id="COG2203">
    <property type="taxonomic scope" value="Bacteria"/>
</dbReference>
<evidence type="ECO:0000256" key="1">
    <source>
        <dbReference type="ARBA" id="ARBA00001946"/>
    </source>
</evidence>
<dbReference type="InterPro" id="IPR029787">
    <property type="entry name" value="Nucleotide_cyclase"/>
</dbReference>
<dbReference type="Pfam" id="PF01590">
    <property type="entry name" value="GAF"/>
    <property type="match status" value="1"/>
</dbReference>
<dbReference type="GO" id="GO:0052621">
    <property type="term" value="F:diguanylate cyclase activity"/>
    <property type="evidence" value="ECO:0007669"/>
    <property type="project" value="UniProtKB-EC"/>
</dbReference>
<dbReference type="SUPFAM" id="SSF55073">
    <property type="entry name" value="Nucleotide cyclase"/>
    <property type="match status" value="1"/>
</dbReference>
<evidence type="ECO:0000256" key="2">
    <source>
        <dbReference type="ARBA" id="ARBA00012528"/>
    </source>
</evidence>
<dbReference type="InterPro" id="IPR029016">
    <property type="entry name" value="GAF-like_dom_sf"/>
</dbReference>
<dbReference type="RefSeq" id="WP_012639573.1">
    <property type="nucleotide sequence ID" value="NC_011901.1"/>
</dbReference>
<dbReference type="HOGENOM" id="CLU_000445_11_24_6"/>
<accession>B8GPW4</accession>
<dbReference type="SMART" id="SM00065">
    <property type="entry name" value="GAF"/>
    <property type="match status" value="1"/>
</dbReference>
<dbReference type="CDD" id="cd01949">
    <property type="entry name" value="GGDEF"/>
    <property type="match status" value="1"/>
</dbReference>
<dbReference type="STRING" id="396588.Tgr7_3042"/>
<dbReference type="AlphaFoldDB" id="B8GPW4"/>
<dbReference type="NCBIfam" id="TIGR00254">
    <property type="entry name" value="GGDEF"/>
    <property type="match status" value="1"/>
</dbReference>
<dbReference type="Proteomes" id="UP000002383">
    <property type="component" value="Chromosome"/>
</dbReference>